<dbReference type="PANTHER" id="PTHR28635:SF1">
    <property type="entry name" value="TRANSMEMBRANE INNER EAR EXPRESSED PROTEIN"/>
    <property type="match status" value="1"/>
</dbReference>
<dbReference type="GO" id="GO:0042472">
    <property type="term" value="P:inner ear morphogenesis"/>
    <property type="evidence" value="ECO:0007669"/>
    <property type="project" value="TreeGrafter"/>
</dbReference>
<comment type="caution">
    <text evidence="2">The sequence shown here is derived from an EMBL/GenBank/DDBJ whole genome shotgun (WGS) entry which is preliminary data.</text>
</comment>
<proteinExistence type="predicted"/>
<dbReference type="InterPro" id="IPR032006">
    <property type="entry name" value="TMIE"/>
</dbReference>
<evidence type="ECO:0000313" key="2">
    <source>
        <dbReference type="EMBL" id="KAK1796901.1"/>
    </source>
</evidence>
<organism evidence="2 3">
    <name type="scientific">Electrophorus voltai</name>
    <dbReference type="NCBI Taxonomy" id="2609070"/>
    <lineage>
        <taxon>Eukaryota</taxon>
        <taxon>Metazoa</taxon>
        <taxon>Chordata</taxon>
        <taxon>Craniata</taxon>
        <taxon>Vertebrata</taxon>
        <taxon>Euteleostomi</taxon>
        <taxon>Actinopterygii</taxon>
        <taxon>Neopterygii</taxon>
        <taxon>Teleostei</taxon>
        <taxon>Ostariophysi</taxon>
        <taxon>Gymnotiformes</taxon>
        <taxon>Gymnotoidei</taxon>
        <taxon>Gymnotidae</taxon>
        <taxon>Electrophorus</taxon>
    </lineage>
</organism>
<name>A0AAD8ZFC2_9TELE</name>
<evidence type="ECO:0000256" key="1">
    <source>
        <dbReference type="SAM" id="Phobius"/>
    </source>
</evidence>
<feature type="transmembrane region" description="Helical" evidence="1">
    <location>
        <begin position="90"/>
        <end position="111"/>
    </location>
</feature>
<dbReference type="GO" id="GO:0007605">
    <property type="term" value="P:sensory perception of sound"/>
    <property type="evidence" value="ECO:0007669"/>
    <property type="project" value="TreeGrafter"/>
</dbReference>
<accession>A0AAD8ZFC2</accession>
<sequence>MASQRPTHLPPTLVPVLVSAGAVLVSHYIINVMAQIPDPAECEKIVNDVSELAACAVMEAEEGQSQLFFSHQLLPTDPPPKPDPITSETVVFWGLRLWQVVGIFSMFVLGITML</sequence>
<gene>
    <name evidence="2" type="ORF">P4O66_000985</name>
</gene>
<evidence type="ECO:0000313" key="3">
    <source>
        <dbReference type="Proteomes" id="UP001239994"/>
    </source>
</evidence>
<dbReference type="PANTHER" id="PTHR28635">
    <property type="entry name" value="TRANSMEMBRANE INNER EAR EXPRESSED PROTEIN"/>
    <property type="match status" value="1"/>
</dbReference>
<keyword evidence="1" id="KW-0472">Membrane</keyword>
<dbReference type="EMBL" id="JAROKS010000014">
    <property type="protein sequence ID" value="KAK1796901.1"/>
    <property type="molecule type" value="Genomic_DNA"/>
</dbReference>
<feature type="transmembrane region" description="Helical" evidence="1">
    <location>
        <begin position="12"/>
        <end position="30"/>
    </location>
</feature>
<dbReference type="Proteomes" id="UP001239994">
    <property type="component" value="Unassembled WGS sequence"/>
</dbReference>
<reference evidence="2" key="1">
    <citation type="submission" date="2023-03" db="EMBL/GenBank/DDBJ databases">
        <title>Electrophorus voltai genome.</title>
        <authorList>
            <person name="Bian C."/>
        </authorList>
    </citation>
    <scope>NUCLEOTIDE SEQUENCE</scope>
    <source>
        <strain evidence="2">CB-2022</strain>
        <tissue evidence="2">Muscle</tissue>
    </source>
</reference>
<keyword evidence="1" id="KW-0812">Transmembrane</keyword>
<dbReference type="AlphaFoldDB" id="A0AAD8ZFC2"/>
<keyword evidence="1" id="KW-1133">Transmembrane helix</keyword>
<protein>
    <submittedName>
        <fullName evidence="2">Uncharacterized protein</fullName>
    </submittedName>
</protein>
<keyword evidence="3" id="KW-1185">Reference proteome</keyword>